<dbReference type="GO" id="GO:0003677">
    <property type="term" value="F:DNA binding"/>
    <property type="evidence" value="ECO:0007669"/>
    <property type="project" value="UniProtKB-UniRule"/>
</dbReference>
<feature type="domain" description="Tyr recombinase" evidence="6">
    <location>
        <begin position="101"/>
        <end position="284"/>
    </location>
</feature>
<gene>
    <name evidence="8" type="ORF">SAMN05421768_101832</name>
</gene>
<organism evidence="8 9">
    <name type="scientific">Chryseobacterium joostei</name>
    <dbReference type="NCBI Taxonomy" id="112234"/>
    <lineage>
        <taxon>Bacteria</taxon>
        <taxon>Pseudomonadati</taxon>
        <taxon>Bacteroidota</taxon>
        <taxon>Flavobacteriia</taxon>
        <taxon>Flavobacteriales</taxon>
        <taxon>Weeksellaceae</taxon>
        <taxon>Chryseobacterium group</taxon>
        <taxon>Chryseobacterium</taxon>
    </lineage>
</organism>
<dbReference type="InterPro" id="IPR013762">
    <property type="entry name" value="Integrase-like_cat_sf"/>
</dbReference>
<dbReference type="PROSITE" id="PS51900">
    <property type="entry name" value="CB"/>
    <property type="match status" value="1"/>
</dbReference>
<accession>A0A1N7HYX1</accession>
<dbReference type="PROSITE" id="PS51898">
    <property type="entry name" value="TYR_RECOMBINASE"/>
    <property type="match status" value="1"/>
</dbReference>
<keyword evidence="2" id="KW-0229">DNA integration</keyword>
<evidence type="ECO:0000259" key="6">
    <source>
        <dbReference type="PROSITE" id="PS51898"/>
    </source>
</evidence>
<dbReference type="InterPro" id="IPR050090">
    <property type="entry name" value="Tyrosine_recombinase_XerCD"/>
</dbReference>
<dbReference type="CDD" id="cd00397">
    <property type="entry name" value="DNA_BRE_C"/>
    <property type="match status" value="1"/>
</dbReference>
<dbReference type="AlphaFoldDB" id="A0A1N7HYX1"/>
<feature type="domain" description="Core-binding (CB)" evidence="7">
    <location>
        <begin position="1"/>
        <end position="77"/>
    </location>
</feature>
<dbReference type="InterPro" id="IPR011010">
    <property type="entry name" value="DNA_brk_join_enz"/>
</dbReference>
<evidence type="ECO:0000256" key="4">
    <source>
        <dbReference type="ARBA" id="ARBA00023172"/>
    </source>
</evidence>
<dbReference type="PANTHER" id="PTHR30349">
    <property type="entry name" value="PHAGE INTEGRASE-RELATED"/>
    <property type="match status" value="1"/>
</dbReference>
<sequence>MMKKQTLEQFLLEQYAPQTAKTYVFAIEHFLKMNPKAKRYSYRHIVSYMEQIAQKQSNPHYRVVILSAIKKYYDYLVMTGYRTDHPCKLLNIKVKHNQPIQVQDLFSSEELQLLLNRENRYQYIDTRNAVVLSLLIYQGLASDEIVNLRVKDIDLDEGTVYVKASANLNRRTLELLNKQMMVFANYIHEARPKLLRSDTDKLIITKLGKSMSVDSVQAMIEPLKGLFPDKKLCPQTIRMSVICNWLNEKKLSLEKVQELAGHKWPGTTEKYFKADSEQQRELINRFFPVL</sequence>
<keyword evidence="4" id="KW-0233">DNA recombination</keyword>
<dbReference type="InterPro" id="IPR010998">
    <property type="entry name" value="Integrase_recombinase_N"/>
</dbReference>
<comment type="similarity">
    <text evidence="1">Belongs to the 'phage' integrase family.</text>
</comment>
<dbReference type="Gene3D" id="1.10.443.10">
    <property type="entry name" value="Intergrase catalytic core"/>
    <property type="match status" value="1"/>
</dbReference>
<evidence type="ECO:0000256" key="3">
    <source>
        <dbReference type="ARBA" id="ARBA00023125"/>
    </source>
</evidence>
<dbReference type="EMBL" id="FTNZ01000001">
    <property type="protein sequence ID" value="SIS30023.1"/>
    <property type="molecule type" value="Genomic_DNA"/>
</dbReference>
<name>A0A1N7HYX1_9FLAO</name>
<dbReference type="Pfam" id="PF00589">
    <property type="entry name" value="Phage_integrase"/>
    <property type="match status" value="1"/>
</dbReference>
<dbReference type="STRING" id="112234.SAMN05421768_101832"/>
<evidence type="ECO:0000313" key="8">
    <source>
        <dbReference type="EMBL" id="SIS30023.1"/>
    </source>
</evidence>
<dbReference type="InterPro" id="IPR044068">
    <property type="entry name" value="CB"/>
</dbReference>
<dbReference type="GO" id="GO:0015074">
    <property type="term" value="P:DNA integration"/>
    <property type="evidence" value="ECO:0007669"/>
    <property type="project" value="UniProtKB-KW"/>
</dbReference>
<dbReference type="Gene3D" id="1.10.150.130">
    <property type="match status" value="1"/>
</dbReference>
<keyword evidence="3 5" id="KW-0238">DNA-binding</keyword>
<evidence type="ECO:0000256" key="1">
    <source>
        <dbReference type="ARBA" id="ARBA00008857"/>
    </source>
</evidence>
<dbReference type="SUPFAM" id="SSF56349">
    <property type="entry name" value="DNA breaking-rejoining enzymes"/>
    <property type="match status" value="1"/>
</dbReference>
<proteinExistence type="inferred from homology"/>
<evidence type="ECO:0000259" key="7">
    <source>
        <dbReference type="PROSITE" id="PS51900"/>
    </source>
</evidence>
<dbReference type="InterPro" id="IPR002104">
    <property type="entry name" value="Integrase_catalytic"/>
</dbReference>
<evidence type="ECO:0000313" key="9">
    <source>
        <dbReference type="Proteomes" id="UP000186106"/>
    </source>
</evidence>
<dbReference type="RefSeq" id="WP_317043331.1">
    <property type="nucleotide sequence ID" value="NZ_CP033926.1"/>
</dbReference>
<protein>
    <submittedName>
        <fullName evidence="8">Site-specific recombinase XerD</fullName>
    </submittedName>
</protein>
<dbReference type="GO" id="GO:0006310">
    <property type="term" value="P:DNA recombination"/>
    <property type="evidence" value="ECO:0007669"/>
    <property type="project" value="UniProtKB-KW"/>
</dbReference>
<evidence type="ECO:0000256" key="2">
    <source>
        <dbReference type="ARBA" id="ARBA00022908"/>
    </source>
</evidence>
<dbReference type="PANTHER" id="PTHR30349:SF41">
    <property type="entry name" value="INTEGRASE_RECOMBINASE PROTEIN MJ0367-RELATED"/>
    <property type="match status" value="1"/>
</dbReference>
<dbReference type="Proteomes" id="UP000186106">
    <property type="component" value="Unassembled WGS sequence"/>
</dbReference>
<evidence type="ECO:0000256" key="5">
    <source>
        <dbReference type="PROSITE-ProRule" id="PRU01248"/>
    </source>
</evidence>
<reference evidence="8 9" key="1">
    <citation type="submission" date="2017-01" db="EMBL/GenBank/DDBJ databases">
        <authorList>
            <person name="Mah S.A."/>
            <person name="Swanson W.J."/>
            <person name="Moy G.W."/>
            <person name="Vacquier V.D."/>
        </authorList>
    </citation>
    <scope>NUCLEOTIDE SEQUENCE [LARGE SCALE GENOMIC DNA]</scope>
    <source>
        <strain evidence="8 9">DSM 16927</strain>
    </source>
</reference>